<keyword evidence="1" id="KW-0696">RNA-directed RNA polymerase</keyword>
<dbReference type="GO" id="GO:0031380">
    <property type="term" value="C:nuclear RNA-directed RNA polymerase complex"/>
    <property type="evidence" value="ECO:0007669"/>
    <property type="project" value="TreeGrafter"/>
</dbReference>
<keyword evidence="1" id="KW-0548">Nucleotidyltransferase</keyword>
<protein>
    <recommendedName>
        <fullName evidence="1">RNA-dependent RNA polymerase</fullName>
        <ecNumber evidence="1">2.7.7.48</ecNumber>
    </recommendedName>
</protein>
<sequence>MPDQGLEISIKYVPQMANEWEVTRKIAAVLHSPDFAPVIEGRLINFRVKLHPSDAGGVRNNGTGSLVIPKEPIGQKFLKYVRADPIKIDGKNLKFFASGKPSTALATTLAKTPYVDPDLEEERSEKIRALEGEIRVDRVQFGTFYRETYNGSRARCFSVEWQREYIESYASLSFDYDHKQLHLKLGSELRESTGFLVVITFASIQKIAVGMDCRPYICFDTLTPPVLEQIEFHRSHTGDQERDNRKYKQRAGFLDEGHRQVAPYAPHLRLELYNDRGIIEKFQTMCDTAGIAKSRVVPFPHTAPLSALGKGFFTGKRLHSLKIKLQSFEWSVAFQLESLLYNGVLNTDEIDQLIPEVKRLCKVHLNSGNGIGYIGDLLKHFKESLTTRPFTVTPMQCFKTSQEGFVYSKQDGQSSFRCCHVTFTPTRIILEGPYATQSNRIIRRYAGYEDHFLRVDFRDEDRLQYRWDRAVDGSSFVRSRVGGILEHGFGLGGRRFEFLAYSNSALREHAVWFINPFNHPTEGIISAERIRNSVGNFKGTTLLKQPSKYAARIAQAFTATDKSVEVRREEWEEVPDLGEDDKYLFTDGVGTISRSLARRIWTELCKHRHEPPTEPSAYQIRFLGFKGVVAIDDELDKLDTGVHMRLRPSMRKFDVANDDVGILEIAQAFEKPNTAYLNRFRPLVMVLEDLGVRREAFLDLQNAEVTKARTIDQSIESFRSIVSEHSMGSAFKLRETLRRLQQDFDMDLTSESHRGAVAMDDPFFQRLRRVAMNDILRDIKHSARIAVPSSYLLVGIADEGPAYEAMGYENVFCLAVGEIFACIQKPDQEPIWLEGNVSISRSPVAHQGDIQRVRAIGKPPGDMLCLFRNLKNVVVMPSRGQRSLASCLGGGDVDGDLFSVICHQPLLPTSLEQPMKYDSAGTLTLEKDSTVLDICNFIVEYINSDLLGLLSDRLLTIADQSIEGIYDQACQTLAQLCSQAVDYPKQGIPVSLEDNALPRTLIRCKPDWHAAEVVSPRKTDYYESDRALGHLFRAIYLDDPLELAGDQDQPTQVRVPHCKNPHADPITQALLRKMVDKLGDMAFIASPPNAIKKIFKRYQDELRYICATHTLSNAPGSILLEEEAVIGTILAKCSQKRWRSDRIYRMRLHVQTLVTDIQREFLKDFSSTSYLDIIRGLEVAWMAWNYSVFRRDSDVQVGFGAYSFGLIALNSIFTCLNLLEKAES</sequence>
<reference evidence="4" key="1">
    <citation type="submission" date="2020-11" db="EMBL/GenBank/DDBJ databases">
        <authorList>
            <consortium name="DOE Joint Genome Institute"/>
            <person name="Ahrendt S."/>
            <person name="Riley R."/>
            <person name="Andreopoulos W."/>
            <person name="Labutti K."/>
            <person name="Pangilinan J."/>
            <person name="Ruiz-Duenas F.J."/>
            <person name="Barrasa J.M."/>
            <person name="Sanchez-Garcia M."/>
            <person name="Camarero S."/>
            <person name="Miyauchi S."/>
            <person name="Serrano A."/>
            <person name="Linde D."/>
            <person name="Babiker R."/>
            <person name="Drula E."/>
            <person name="Ayuso-Fernandez I."/>
            <person name="Pacheco R."/>
            <person name="Padilla G."/>
            <person name="Ferreira P."/>
            <person name="Barriuso J."/>
            <person name="Kellner H."/>
            <person name="Castanera R."/>
            <person name="Alfaro M."/>
            <person name="Ramirez L."/>
            <person name="Pisabarro A.G."/>
            <person name="Kuo A."/>
            <person name="Tritt A."/>
            <person name="Lipzen A."/>
            <person name="He G."/>
            <person name="Yan M."/>
            <person name="Ng V."/>
            <person name="Cullen D."/>
            <person name="Martin F."/>
            <person name="Rosso M.-N."/>
            <person name="Henrissat B."/>
            <person name="Hibbett D."/>
            <person name="Martinez A.T."/>
            <person name="Grigoriev I.V."/>
        </authorList>
    </citation>
    <scope>NUCLEOTIDE SEQUENCE</scope>
    <source>
        <strain evidence="4">CBS 506.95</strain>
    </source>
</reference>
<keyword evidence="2" id="KW-0812">Transmembrane</keyword>
<keyword evidence="5" id="KW-1185">Reference proteome</keyword>
<evidence type="ECO:0000259" key="3">
    <source>
        <dbReference type="Pfam" id="PF05183"/>
    </source>
</evidence>
<keyword evidence="2" id="KW-0472">Membrane</keyword>
<comment type="catalytic activity">
    <reaction evidence="1">
        <text>RNA(n) + a ribonucleoside 5'-triphosphate = RNA(n+1) + diphosphate</text>
        <dbReference type="Rhea" id="RHEA:21248"/>
        <dbReference type="Rhea" id="RHEA-COMP:14527"/>
        <dbReference type="Rhea" id="RHEA-COMP:17342"/>
        <dbReference type="ChEBI" id="CHEBI:33019"/>
        <dbReference type="ChEBI" id="CHEBI:61557"/>
        <dbReference type="ChEBI" id="CHEBI:140395"/>
        <dbReference type="EC" id="2.7.7.48"/>
    </reaction>
</comment>
<dbReference type="PANTHER" id="PTHR23079">
    <property type="entry name" value="RNA-DEPENDENT RNA POLYMERASE"/>
    <property type="match status" value="1"/>
</dbReference>
<gene>
    <name evidence="4" type="ORF">CPB83DRAFT_884505</name>
</gene>
<keyword evidence="1" id="KW-0808">Transferase</keyword>
<feature type="domain" description="RDRP core" evidence="3">
    <location>
        <begin position="423"/>
        <end position="1035"/>
    </location>
</feature>
<proteinExistence type="inferred from homology"/>
<feature type="transmembrane region" description="Helical" evidence="2">
    <location>
        <begin position="1199"/>
        <end position="1219"/>
    </location>
</feature>
<accession>A0A9P6JNA7</accession>
<evidence type="ECO:0000313" key="5">
    <source>
        <dbReference type="Proteomes" id="UP000807306"/>
    </source>
</evidence>
<dbReference type="EC" id="2.7.7.48" evidence="1"/>
<name>A0A9P6JNA7_9AGAR</name>
<dbReference type="OrthoDB" id="6513042at2759"/>
<comment type="caution">
    <text evidence="4">The sequence shown here is derived from an EMBL/GenBank/DDBJ whole genome shotgun (WGS) entry which is preliminary data.</text>
</comment>
<dbReference type="AlphaFoldDB" id="A0A9P6JNA7"/>
<evidence type="ECO:0000256" key="2">
    <source>
        <dbReference type="SAM" id="Phobius"/>
    </source>
</evidence>
<comment type="similarity">
    <text evidence="1">Belongs to the RdRP family.</text>
</comment>
<keyword evidence="2" id="KW-1133">Transmembrane helix</keyword>
<evidence type="ECO:0000256" key="1">
    <source>
        <dbReference type="RuleBase" id="RU363098"/>
    </source>
</evidence>
<dbReference type="InterPro" id="IPR057596">
    <property type="entry name" value="RDRP_core"/>
</dbReference>
<dbReference type="GO" id="GO:0003968">
    <property type="term" value="F:RNA-directed RNA polymerase activity"/>
    <property type="evidence" value="ECO:0007669"/>
    <property type="project" value="UniProtKB-KW"/>
</dbReference>
<dbReference type="Proteomes" id="UP000807306">
    <property type="component" value="Unassembled WGS sequence"/>
</dbReference>
<dbReference type="Pfam" id="PF05183">
    <property type="entry name" value="RdRP"/>
    <property type="match status" value="1"/>
</dbReference>
<dbReference type="InterPro" id="IPR007855">
    <property type="entry name" value="RDRP"/>
</dbReference>
<dbReference type="GO" id="GO:0030422">
    <property type="term" value="P:siRNA processing"/>
    <property type="evidence" value="ECO:0007669"/>
    <property type="project" value="TreeGrafter"/>
</dbReference>
<dbReference type="GO" id="GO:0003723">
    <property type="term" value="F:RNA binding"/>
    <property type="evidence" value="ECO:0007669"/>
    <property type="project" value="UniProtKB-KW"/>
</dbReference>
<organism evidence="4 5">
    <name type="scientific">Crepidotus variabilis</name>
    <dbReference type="NCBI Taxonomy" id="179855"/>
    <lineage>
        <taxon>Eukaryota</taxon>
        <taxon>Fungi</taxon>
        <taxon>Dikarya</taxon>
        <taxon>Basidiomycota</taxon>
        <taxon>Agaricomycotina</taxon>
        <taxon>Agaricomycetes</taxon>
        <taxon>Agaricomycetidae</taxon>
        <taxon>Agaricales</taxon>
        <taxon>Agaricineae</taxon>
        <taxon>Crepidotaceae</taxon>
        <taxon>Crepidotus</taxon>
    </lineage>
</organism>
<evidence type="ECO:0000313" key="4">
    <source>
        <dbReference type="EMBL" id="KAF9526951.1"/>
    </source>
</evidence>
<keyword evidence="1" id="KW-0694">RNA-binding</keyword>
<dbReference type="PANTHER" id="PTHR23079:SF55">
    <property type="entry name" value="RNA-DIRECTED RNA POLYMERASE"/>
    <property type="match status" value="1"/>
</dbReference>
<dbReference type="EMBL" id="MU157865">
    <property type="protein sequence ID" value="KAF9526951.1"/>
    <property type="molecule type" value="Genomic_DNA"/>
</dbReference>